<feature type="domain" description="STAS" evidence="3">
    <location>
        <begin position="1"/>
        <end position="109"/>
    </location>
</feature>
<accession>A0A7V0QT56</accession>
<evidence type="ECO:0000313" key="4">
    <source>
        <dbReference type="EMBL" id="HDN84483.1"/>
    </source>
</evidence>
<dbReference type="Pfam" id="PF01740">
    <property type="entry name" value="STAS"/>
    <property type="match status" value="1"/>
</dbReference>
<sequence>MDIKVEKKDDVTVVKISGNLDGNSAPQLQERVLPMIDEFRYLVLDLSQCKYISSAGLRVLLMIVKSSSAKDKPCALSGLCDEVKDVMEMTGFSSFFKSYDDIKSACKAIKKGGGK</sequence>
<reference evidence="4" key="1">
    <citation type="journal article" date="2020" name="mSystems">
        <title>Genome- and Community-Level Interaction Insights into Carbon Utilization and Element Cycling Functions of Hydrothermarchaeota in Hydrothermal Sediment.</title>
        <authorList>
            <person name="Zhou Z."/>
            <person name="Liu Y."/>
            <person name="Xu W."/>
            <person name="Pan J."/>
            <person name="Luo Z.H."/>
            <person name="Li M."/>
        </authorList>
    </citation>
    <scope>NUCLEOTIDE SEQUENCE [LARGE SCALE GENOMIC DNA]</scope>
    <source>
        <strain evidence="4">HyVt-219</strain>
    </source>
</reference>
<dbReference type="InterPro" id="IPR036513">
    <property type="entry name" value="STAS_dom_sf"/>
</dbReference>
<dbReference type="EMBL" id="DRBC01000109">
    <property type="protein sequence ID" value="HDN84483.1"/>
    <property type="molecule type" value="Genomic_DNA"/>
</dbReference>
<organism evidence="4">
    <name type="scientific">Aerophobetes bacterium</name>
    <dbReference type="NCBI Taxonomy" id="2030807"/>
    <lineage>
        <taxon>Bacteria</taxon>
        <taxon>Candidatus Aerophobota</taxon>
    </lineage>
</organism>
<dbReference type="PANTHER" id="PTHR33495:SF14">
    <property type="entry name" value="ANTI-SIGMA FACTOR ANTAGONIST"/>
    <property type="match status" value="1"/>
</dbReference>
<evidence type="ECO:0000259" key="3">
    <source>
        <dbReference type="PROSITE" id="PS50801"/>
    </source>
</evidence>
<name>A0A7V0QT56_UNCAE</name>
<dbReference type="CDD" id="cd07043">
    <property type="entry name" value="STAS_anti-anti-sigma_factors"/>
    <property type="match status" value="1"/>
</dbReference>
<dbReference type="GO" id="GO:0043856">
    <property type="term" value="F:anti-sigma factor antagonist activity"/>
    <property type="evidence" value="ECO:0007669"/>
    <property type="project" value="InterPro"/>
</dbReference>
<dbReference type="PROSITE" id="PS50801">
    <property type="entry name" value="STAS"/>
    <property type="match status" value="1"/>
</dbReference>
<dbReference type="Gene3D" id="3.30.750.24">
    <property type="entry name" value="STAS domain"/>
    <property type="match status" value="1"/>
</dbReference>
<dbReference type="AlphaFoldDB" id="A0A7V0QT56"/>
<comment type="similarity">
    <text evidence="1 2">Belongs to the anti-sigma-factor antagonist family.</text>
</comment>
<dbReference type="PANTHER" id="PTHR33495">
    <property type="entry name" value="ANTI-SIGMA FACTOR ANTAGONIST TM_1081-RELATED-RELATED"/>
    <property type="match status" value="1"/>
</dbReference>
<protein>
    <recommendedName>
        <fullName evidence="2">Anti-sigma factor antagonist</fullName>
    </recommendedName>
</protein>
<dbReference type="InterPro" id="IPR002645">
    <property type="entry name" value="STAS_dom"/>
</dbReference>
<dbReference type="NCBIfam" id="TIGR00377">
    <property type="entry name" value="ant_ant_sig"/>
    <property type="match status" value="1"/>
</dbReference>
<dbReference type="Proteomes" id="UP000885660">
    <property type="component" value="Unassembled WGS sequence"/>
</dbReference>
<gene>
    <name evidence="4" type="ORF">ENG47_01840</name>
</gene>
<dbReference type="InterPro" id="IPR003658">
    <property type="entry name" value="Anti-sigma_ant"/>
</dbReference>
<comment type="caution">
    <text evidence="4">The sequence shown here is derived from an EMBL/GenBank/DDBJ whole genome shotgun (WGS) entry which is preliminary data.</text>
</comment>
<evidence type="ECO:0000256" key="1">
    <source>
        <dbReference type="ARBA" id="ARBA00009013"/>
    </source>
</evidence>
<evidence type="ECO:0000256" key="2">
    <source>
        <dbReference type="RuleBase" id="RU003749"/>
    </source>
</evidence>
<proteinExistence type="inferred from homology"/>
<dbReference type="SUPFAM" id="SSF52091">
    <property type="entry name" value="SpoIIaa-like"/>
    <property type="match status" value="1"/>
</dbReference>